<dbReference type="InterPro" id="IPR050248">
    <property type="entry name" value="Polysacc_deacetylase_ArnD"/>
</dbReference>
<comment type="caution">
    <text evidence="5">The sequence shown here is derived from an EMBL/GenBank/DDBJ whole genome shotgun (WGS) entry which is preliminary data.</text>
</comment>
<keyword evidence="3" id="KW-0812">Transmembrane</keyword>
<dbReference type="Proteomes" id="UP000295504">
    <property type="component" value="Unassembled WGS sequence"/>
</dbReference>
<proteinExistence type="predicted"/>
<evidence type="ECO:0000256" key="2">
    <source>
        <dbReference type="ARBA" id="ARBA00022801"/>
    </source>
</evidence>
<evidence type="ECO:0000256" key="3">
    <source>
        <dbReference type="SAM" id="Phobius"/>
    </source>
</evidence>
<dbReference type="RefSeq" id="WP_132849707.1">
    <property type="nucleotide sequence ID" value="NZ_CP058648.1"/>
</dbReference>
<gene>
    <name evidence="5" type="ORF">EDD79_106112</name>
</gene>
<keyword evidence="6" id="KW-1185">Reference proteome</keyword>
<reference evidence="5 6" key="1">
    <citation type="submission" date="2019-03" db="EMBL/GenBank/DDBJ databases">
        <title>Genomic Encyclopedia of Type Strains, Phase IV (KMG-IV): sequencing the most valuable type-strain genomes for metagenomic binning, comparative biology and taxonomic classification.</title>
        <authorList>
            <person name="Goeker M."/>
        </authorList>
    </citation>
    <scope>NUCLEOTIDE SEQUENCE [LARGE SCALE GENOMIC DNA]</scope>
    <source>
        <strain evidence="5 6">DSM 100013</strain>
    </source>
</reference>
<keyword evidence="1" id="KW-0479">Metal-binding</keyword>
<dbReference type="GO" id="GO:0016810">
    <property type="term" value="F:hydrolase activity, acting on carbon-nitrogen (but not peptide) bonds"/>
    <property type="evidence" value="ECO:0007669"/>
    <property type="project" value="InterPro"/>
</dbReference>
<dbReference type="EMBL" id="SLYC01000061">
    <property type="protein sequence ID" value="TCP95306.1"/>
    <property type="molecule type" value="Genomic_DNA"/>
</dbReference>
<evidence type="ECO:0000256" key="1">
    <source>
        <dbReference type="ARBA" id="ARBA00022723"/>
    </source>
</evidence>
<accession>A0A4R2T2A8</accession>
<sequence>MGKLILQIYKNKVFISMVVLSILVITYYVQIEQRLMKEVNQINYSDLNIVRNGDENQKIIALTFDDGPHPRFTPQILDLLKEYDAKGTFFVLGKHVKVYPEVVERIKIEGHEVGNHTYTHIDVTKSSYWKIKKEFEDTQNIIYSVTGSKPNIFRPPFGFINNAALHIVQEGGSRIILWSPNQDPNDWRSPGIDSIVKHVLSNIENGNIILLHDYIPEKNSHTVEALKRILPELTKEGYRFVTINELIEISNLELIKVIQSN</sequence>
<dbReference type="GO" id="GO:0005975">
    <property type="term" value="P:carbohydrate metabolic process"/>
    <property type="evidence" value="ECO:0007669"/>
    <property type="project" value="InterPro"/>
</dbReference>
<evidence type="ECO:0000313" key="5">
    <source>
        <dbReference type="EMBL" id="TCP95306.1"/>
    </source>
</evidence>
<dbReference type="SUPFAM" id="SSF88713">
    <property type="entry name" value="Glycoside hydrolase/deacetylase"/>
    <property type="match status" value="1"/>
</dbReference>
<dbReference type="InterPro" id="IPR002509">
    <property type="entry name" value="NODB_dom"/>
</dbReference>
<dbReference type="Gene3D" id="3.20.20.370">
    <property type="entry name" value="Glycoside hydrolase/deacetylase"/>
    <property type="match status" value="1"/>
</dbReference>
<dbReference type="GO" id="GO:0016020">
    <property type="term" value="C:membrane"/>
    <property type="evidence" value="ECO:0007669"/>
    <property type="project" value="TreeGrafter"/>
</dbReference>
<dbReference type="InterPro" id="IPR011330">
    <property type="entry name" value="Glyco_hydro/deAcase_b/a-brl"/>
</dbReference>
<protein>
    <submittedName>
        <fullName evidence="5">Polysaccharide deacetylase family sporulation protein PdaB</fullName>
    </submittedName>
</protein>
<name>A0A4R2T2A8_9FIRM</name>
<dbReference type="PROSITE" id="PS51677">
    <property type="entry name" value="NODB"/>
    <property type="match status" value="1"/>
</dbReference>
<evidence type="ECO:0000313" key="6">
    <source>
        <dbReference type="Proteomes" id="UP000295504"/>
    </source>
</evidence>
<keyword evidence="2" id="KW-0378">Hydrolase</keyword>
<dbReference type="OrthoDB" id="258610at2"/>
<dbReference type="Pfam" id="PF01522">
    <property type="entry name" value="Polysacc_deac_1"/>
    <property type="match status" value="1"/>
</dbReference>
<dbReference type="CDD" id="cd10917">
    <property type="entry name" value="CE4_NodB_like_6s_7s"/>
    <property type="match status" value="1"/>
</dbReference>
<dbReference type="PANTHER" id="PTHR10587:SF133">
    <property type="entry name" value="CHITIN DEACETYLASE 1-RELATED"/>
    <property type="match status" value="1"/>
</dbReference>
<organism evidence="5 6">
    <name type="scientific">Serpentinicella alkaliphila</name>
    <dbReference type="NCBI Taxonomy" id="1734049"/>
    <lineage>
        <taxon>Bacteria</taxon>
        <taxon>Bacillati</taxon>
        <taxon>Bacillota</taxon>
        <taxon>Clostridia</taxon>
        <taxon>Peptostreptococcales</taxon>
        <taxon>Natronincolaceae</taxon>
        <taxon>Serpentinicella</taxon>
    </lineage>
</organism>
<dbReference type="PANTHER" id="PTHR10587">
    <property type="entry name" value="GLYCOSYL TRANSFERASE-RELATED"/>
    <property type="match status" value="1"/>
</dbReference>
<keyword evidence="3" id="KW-1133">Transmembrane helix</keyword>
<feature type="transmembrane region" description="Helical" evidence="3">
    <location>
        <begin position="12"/>
        <end position="29"/>
    </location>
</feature>
<evidence type="ECO:0000259" key="4">
    <source>
        <dbReference type="PROSITE" id="PS51677"/>
    </source>
</evidence>
<dbReference type="GO" id="GO:0046872">
    <property type="term" value="F:metal ion binding"/>
    <property type="evidence" value="ECO:0007669"/>
    <property type="project" value="UniProtKB-KW"/>
</dbReference>
<feature type="domain" description="NodB homology" evidence="4">
    <location>
        <begin position="58"/>
        <end position="241"/>
    </location>
</feature>
<keyword evidence="3" id="KW-0472">Membrane</keyword>
<dbReference type="AlphaFoldDB" id="A0A4R2T2A8"/>